<keyword evidence="3" id="KW-0378">Hydrolase</keyword>
<keyword evidence="2" id="KW-0813">Transport</keyword>
<evidence type="ECO:0000313" key="8">
    <source>
        <dbReference type="EMBL" id="OMJ22717.1"/>
    </source>
</evidence>
<gene>
    <name evidence="8" type="ORF">AYI70_g2691</name>
</gene>
<dbReference type="InterPro" id="IPR036181">
    <property type="entry name" value="MIT_dom_sf"/>
</dbReference>
<proteinExistence type="predicted"/>
<dbReference type="InterPro" id="IPR051866">
    <property type="entry name" value="Intracell_Sig-Traffick_Protein"/>
</dbReference>
<keyword evidence="9" id="KW-1185">Reference proteome</keyword>
<dbReference type="Proteomes" id="UP000187283">
    <property type="component" value="Unassembled WGS sequence"/>
</dbReference>
<dbReference type="InterPro" id="IPR007330">
    <property type="entry name" value="MIT_dom"/>
</dbReference>
<dbReference type="GO" id="GO:0015031">
    <property type="term" value="P:protein transport"/>
    <property type="evidence" value="ECO:0007669"/>
    <property type="project" value="UniProtKB-KW"/>
</dbReference>
<dbReference type="Pfam" id="PF04212">
    <property type="entry name" value="MIT"/>
    <property type="match status" value="1"/>
</dbReference>
<feature type="non-terminal residue" evidence="8">
    <location>
        <position position="93"/>
    </location>
</feature>
<organism evidence="8 9">
    <name type="scientific">Smittium culicis</name>
    <dbReference type="NCBI Taxonomy" id="133412"/>
    <lineage>
        <taxon>Eukaryota</taxon>
        <taxon>Fungi</taxon>
        <taxon>Fungi incertae sedis</taxon>
        <taxon>Zoopagomycota</taxon>
        <taxon>Kickxellomycotina</taxon>
        <taxon>Harpellomycetes</taxon>
        <taxon>Harpellales</taxon>
        <taxon>Legeriomycetaceae</taxon>
        <taxon>Smittium</taxon>
    </lineage>
</organism>
<protein>
    <recommendedName>
        <fullName evidence="1">vesicle-fusing ATPase</fullName>
        <ecNumber evidence="1">3.6.4.6</ecNumber>
    </recommendedName>
</protein>
<feature type="compositionally biased region" description="Polar residues" evidence="6">
    <location>
        <begin position="75"/>
        <end position="93"/>
    </location>
</feature>
<accession>A0A1R1Y6U6</accession>
<dbReference type="SUPFAM" id="SSF116846">
    <property type="entry name" value="MIT domain"/>
    <property type="match status" value="1"/>
</dbReference>
<dbReference type="EC" id="3.6.4.6" evidence="1"/>
<dbReference type="AlphaFoldDB" id="A0A1R1Y6U6"/>
<name>A0A1R1Y6U6_9FUNG</name>
<dbReference type="OrthoDB" id="29072at2759"/>
<evidence type="ECO:0000256" key="1">
    <source>
        <dbReference type="ARBA" id="ARBA00012674"/>
    </source>
</evidence>
<dbReference type="STRING" id="133412.A0A1R1Y6U6"/>
<dbReference type="PANTHER" id="PTHR15508:SF8">
    <property type="entry name" value="LD24550P"/>
    <property type="match status" value="1"/>
</dbReference>
<evidence type="ECO:0000256" key="3">
    <source>
        <dbReference type="ARBA" id="ARBA00022801"/>
    </source>
</evidence>
<sequence>MASVDFLGKAVELVNKAISEDTSGNFEDAYKLYMQSLDYFMTSLKYEKNQKVRDSIRKKLEEYLERAEKLKAHISNKNNSKQAMANGTDSSDK</sequence>
<dbReference type="EMBL" id="LSSN01000698">
    <property type="protein sequence ID" value="OMJ22717.1"/>
    <property type="molecule type" value="Genomic_DNA"/>
</dbReference>
<evidence type="ECO:0000256" key="4">
    <source>
        <dbReference type="ARBA" id="ARBA00022927"/>
    </source>
</evidence>
<feature type="region of interest" description="Disordered" evidence="6">
    <location>
        <begin position="74"/>
        <end position="93"/>
    </location>
</feature>
<dbReference type="GO" id="GO:0016787">
    <property type="term" value="F:hydrolase activity"/>
    <property type="evidence" value="ECO:0007669"/>
    <property type="project" value="UniProtKB-KW"/>
</dbReference>
<comment type="caution">
    <text evidence="8">The sequence shown here is derived from an EMBL/GenBank/DDBJ whole genome shotgun (WGS) entry which is preliminary data.</text>
</comment>
<dbReference type="FunFam" id="1.20.58.80:FF:000004">
    <property type="entry name" value="Vacuolar protein sorting-associated protein 4"/>
    <property type="match status" value="1"/>
</dbReference>
<keyword evidence="4" id="KW-0653">Protein transport</keyword>
<evidence type="ECO:0000256" key="2">
    <source>
        <dbReference type="ARBA" id="ARBA00022448"/>
    </source>
</evidence>
<evidence type="ECO:0000259" key="7">
    <source>
        <dbReference type="SMART" id="SM00745"/>
    </source>
</evidence>
<dbReference type="SMART" id="SM00745">
    <property type="entry name" value="MIT"/>
    <property type="match status" value="1"/>
</dbReference>
<feature type="domain" description="MIT" evidence="7">
    <location>
        <begin position="3"/>
        <end position="80"/>
    </location>
</feature>
<reference evidence="8 9" key="1">
    <citation type="submission" date="2017-01" db="EMBL/GenBank/DDBJ databases">
        <authorList>
            <person name="Mah S.A."/>
            <person name="Swanson W.J."/>
            <person name="Moy G.W."/>
            <person name="Vacquier V.D."/>
        </authorList>
    </citation>
    <scope>NUCLEOTIDE SEQUENCE [LARGE SCALE GENOMIC DNA]</scope>
    <source>
        <strain evidence="8 9">GSMNP</strain>
    </source>
</reference>
<evidence type="ECO:0000256" key="6">
    <source>
        <dbReference type="SAM" id="MobiDB-lite"/>
    </source>
</evidence>
<comment type="catalytic activity">
    <reaction evidence="5">
        <text>ATP + H2O = ADP + phosphate + H(+)</text>
        <dbReference type="Rhea" id="RHEA:13065"/>
        <dbReference type="ChEBI" id="CHEBI:15377"/>
        <dbReference type="ChEBI" id="CHEBI:15378"/>
        <dbReference type="ChEBI" id="CHEBI:30616"/>
        <dbReference type="ChEBI" id="CHEBI:43474"/>
        <dbReference type="ChEBI" id="CHEBI:456216"/>
        <dbReference type="EC" id="3.6.4.6"/>
    </reaction>
</comment>
<dbReference type="Gene3D" id="1.20.58.80">
    <property type="entry name" value="Phosphotransferase system, lactose/cellobiose-type IIA subunit"/>
    <property type="match status" value="1"/>
</dbReference>
<evidence type="ECO:0000256" key="5">
    <source>
        <dbReference type="ARBA" id="ARBA00048883"/>
    </source>
</evidence>
<evidence type="ECO:0000313" key="9">
    <source>
        <dbReference type="Proteomes" id="UP000187283"/>
    </source>
</evidence>
<dbReference type="PANTHER" id="PTHR15508">
    <property type="entry name" value="RIBOSOMAL PROTEIN S6 KINASE"/>
    <property type="match status" value="1"/>
</dbReference>